<dbReference type="STRING" id="1477437.SAMN05444682_11473"/>
<dbReference type="AlphaFoldDB" id="A0A1I3UEC0"/>
<name>A0A1I3UEC0_9SPHI</name>
<evidence type="ECO:0008006" key="3">
    <source>
        <dbReference type="Google" id="ProtNLM"/>
    </source>
</evidence>
<keyword evidence="2" id="KW-1185">Reference proteome</keyword>
<accession>A0A1I3UEC0</accession>
<sequence length="180" mass="19882">MKRFYTTAALFLVITFGMTIGGAYAQSRATEINRKNSWIKIGLNTGLPIAQLADRSNFTLGAEVKGQLMSTPNWGLGLASGYTHYFPKDGHENFGSVPAAVFARYYPARQGFFIGVDLGYSFQTGSQFNGNGGMYARPQLGYHNRLWNLFGFYNGIFRKGVNGGHIQYVGIGTTFNILFD</sequence>
<evidence type="ECO:0000313" key="2">
    <source>
        <dbReference type="Proteomes" id="UP000198670"/>
    </source>
</evidence>
<reference evidence="1 2" key="1">
    <citation type="submission" date="2016-10" db="EMBL/GenBank/DDBJ databases">
        <authorList>
            <person name="de Groot N.N."/>
        </authorList>
    </citation>
    <scope>NUCLEOTIDE SEQUENCE [LARGE SCALE GENOMIC DNA]</scope>
    <source>
        <strain evidence="1 2">RK1</strain>
    </source>
</reference>
<organism evidence="1 2">
    <name type="scientific">Parapedobacter indicus</name>
    <dbReference type="NCBI Taxonomy" id="1477437"/>
    <lineage>
        <taxon>Bacteria</taxon>
        <taxon>Pseudomonadati</taxon>
        <taxon>Bacteroidota</taxon>
        <taxon>Sphingobacteriia</taxon>
        <taxon>Sphingobacteriales</taxon>
        <taxon>Sphingobacteriaceae</taxon>
        <taxon>Parapedobacter</taxon>
    </lineage>
</organism>
<gene>
    <name evidence="1" type="ORF">SAMN05444682_11473</name>
</gene>
<dbReference type="Proteomes" id="UP000198670">
    <property type="component" value="Unassembled WGS sequence"/>
</dbReference>
<evidence type="ECO:0000313" key="1">
    <source>
        <dbReference type="EMBL" id="SFJ80117.1"/>
    </source>
</evidence>
<protein>
    <recommendedName>
        <fullName evidence="3">Outer membrane protein beta-barrel domain-containing protein</fullName>
    </recommendedName>
</protein>
<dbReference type="EMBL" id="FOQO01000014">
    <property type="protein sequence ID" value="SFJ80117.1"/>
    <property type="molecule type" value="Genomic_DNA"/>
</dbReference>
<dbReference type="RefSeq" id="WP_218146650.1">
    <property type="nucleotide sequence ID" value="NZ_FOQO01000014.1"/>
</dbReference>
<proteinExistence type="predicted"/>